<name>A0AAV5RWB2_MAUHU</name>
<comment type="caution">
    <text evidence="2">The sequence shown here is derived from an EMBL/GenBank/DDBJ whole genome shotgun (WGS) entry which is preliminary data.</text>
</comment>
<dbReference type="GO" id="GO:0000390">
    <property type="term" value="P:spliceosomal complex disassembly"/>
    <property type="evidence" value="ECO:0007669"/>
    <property type="project" value="InterPro"/>
</dbReference>
<proteinExistence type="predicted"/>
<evidence type="ECO:0000313" key="3">
    <source>
        <dbReference type="Proteomes" id="UP001377567"/>
    </source>
</evidence>
<reference evidence="2 3" key="1">
    <citation type="journal article" date="2023" name="Elife">
        <title>Identification of key yeast species and microbe-microbe interactions impacting larval growth of Drosophila in the wild.</title>
        <authorList>
            <person name="Mure A."/>
            <person name="Sugiura Y."/>
            <person name="Maeda R."/>
            <person name="Honda K."/>
            <person name="Sakurai N."/>
            <person name="Takahashi Y."/>
            <person name="Watada M."/>
            <person name="Katoh T."/>
            <person name="Gotoh A."/>
            <person name="Gotoh Y."/>
            <person name="Taniguchi I."/>
            <person name="Nakamura K."/>
            <person name="Hayashi T."/>
            <person name="Katayama T."/>
            <person name="Uemura T."/>
            <person name="Hattori Y."/>
        </authorList>
    </citation>
    <scope>NUCLEOTIDE SEQUENCE [LARGE SCALE GENOMIC DNA]</scope>
    <source>
        <strain evidence="2 3">KH-74</strain>
    </source>
</reference>
<evidence type="ECO:0000256" key="1">
    <source>
        <dbReference type="SAM" id="MobiDB-lite"/>
    </source>
</evidence>
<dbReference type="GO" id="GO:0071008">
    <property type="term" value="C:U2-type post-mRNA release spliceosomal complex"/>
    <property type="evidence" value="ECO:0007669"/>
    <property type="project" value="InterPro"/>
</dbReference>
<dbReference type="AlphaFoldDB" id="A0AAV5RWB2"/>
<dbReference type="InterPro" id="IPR028211">
    <property type="entry name" value="Ntr2"/>
</dbReference>
<protein>
    <submittedName>
        <fullName evidence="2">Ntr2 protein</fullName>
    </submittedName>
</protein>
<dbReference type="EMBL" id="BTGD01000003">
    <property type="protein sequence ID" value="GMM54829.1"/>
    <property type="molecule type" value="Genomic_DNA"/>
</dbReference>
<feature type="compositionally biased region" description="Polar residues" evidence="1">
    <location>
        <begin position="67"/>
        <end position="84"/>
    </location>
</feature>
<evidence type="ECO:0000313" key="2">
    <source>
        <dbReference type="EMBL" id="GMM54829.1"/>
    </source>
</evidence>
<sequence length="338" mass="38836">MTFRRRNKIKLPVEEDNETKDSKRKDISVKISYDKDESDSNDDGDDNSDSIPAIKFKRRSGKATFLSGHTLSNSSSLPESTGEQNKAEPANHDDDTESYKDVYSKVPSKSQVLNLEDEDEIDGIEQEDDIDKDTTETYFRADIEKIKQQREAIRNKLNQSTEAENGTPSERDYAKLLTTEEKLDLMDTIKDNGGMAKANEHKDFTNVEEYVDKRLEDERLALTENEKSQQAEARRNMIQDAIDREDSNDAATREWQFNITQHGTNMQQDNVKKNNSQLPVLWPDHDTADDTIFIEDELKKISVQRKTAQMKYDAMNKESATLKTRRRQILAELASLGR</sequence>
<dbReference type="Pfam" id="PF15458">
    <property type="entry name" value="NTR2"/>
    <property type="match status" value="1"/>
</dbReference>
<accession>A0AAV5RWB2</accession>
<feature type="region of interest" description="Disordered" evidence="1">
    <location>
        <begin position="1"/>
        <end position="111"/>
    </location>
</feature>
<dbReference type="Proteomes" id="UP001377567">
    <property type="component" value="Unassembled WGS sequence"/>
</dbReference>
<feature type="compositionally biased region" description="Acidic residues" evidence="1">
    <location>
        <begin position="36"/>
        <end position="48"/>
    </location>
</feature>
<gene>
    <name evidence="2" type="ORF">DAKH74_014450</name>
</gene>
<feature type="compositionally biased region" description="Basic and acidic residues" evidence="1">
    <location>
        <begin position="19"/>
        <end position="35"/>
    </location>
</feature>
<keyword evidence="3" id="KW-1185">Reference proteome</keyword>
<organism evidence="2 3">
    <name type="scientific">Maudiozyma humilis</name>
    <name type="common">Sour dough yeast</name>
    <name type="synonym">Kazachstania humilis</name>
    <dbReference type="NCBI Taxonomy" id="51915"/>
    <lineage>
        <taxon>Eukaryota</taxon>
        <taxon>Fungi</taxon>
        <taxon>Dikarya</taxon>
        <taxon>Ascomycota</taxon>
        <taxon>Saccharomycotina</taxon>
        <taxon>Saccharomycetes</taxon>
        <taxon>Saccharomycetales</taxon>
        <taxon>Saccharomycetaceae</taxon>
        <taxon>Maudiozyma</taxon>
    </lineage>
</organism>
<feature type="compositionally biased region" description="Basic and acidic residues" evidence="1">
    <location>
        <begin position="85"/>
        <end position="103"/>
    </location>
</feature>